<dbReference type="Proteomes" id="UP000515153">
    <property type="component" value="Chromosome VII"/>
</dbReference>
<evidence type="ECO:0000313" key="2">
    <source>
        <dbReference type="RefSeq" id="XP_030980330.1"/>
    </source>
</evidence>
<reference evidence="2" key="2">
    <citation type="submission" date="2019-10" db="EMBL/GenBank/DDBJ databases">
        <authorList>
            <consortium name="NCBI Genome Project"/>
        </authorList>
    </citation>
    <scope>NUCLEOTIDE SEQUENCE</scope>
    <source>
        <strain evidence="2">NI907</strain>
    </source>
</reference>
<dbReference type="GeneID" id="41965635"/>
<sequence>MKKKKSVECIEEFPMVRIMLTSRCFFCAKDLGLGRVALGGCPTKAQAASIP</sequence>
<feature type="non-terminal residue" evidence="2">
    <location>
        <position position="51"/>
    </location>
</feature>
<name>A0A6P8AZI0_PYRGI</name>
<reference evidence="2" key="3">
    <citation type="submission" date="2025-08" db="UniProtKB">
        <authorList>
            <consortium name="RefSeq"/>
        </authorList>
    </citation>
    <scope>IDENTIFICATION</scope>
    <source>
        <strain evidence="2">NI907</strain>
    </source>
</reference>
<accession>A0A6P8AZI0</accession>
<protein>
    <submittedName>
        <fullName evidence="2">Uncharacterized protein</fullName>
    </submittedName>
</protein>
<dbReference type="AlphaFoldDB" id="A0A6P8AZI0"/>
<gene>
    <name evidence="2" type="ORF">PgNI_10756</name>
</gene>
<organism evidence="1 2">
    <name type="scientific">Pyricularia grisea</name>
    <name type="common">Crabgrass-specific blast fungus</name>
    <name type="synonym">Magnaporthe grisea</name>
    <dbReference type="NCBI Taxonomy" id="148305"/>
    <lineage>
        <taxon>Eukaryota</taxon>
        <taxon>Fungi</taxon>
        <taxon>Dikarya</taxon>
        <taxon>Ascomycota</taxon>
        <taxon>Pezizomycotina</taxon>
        <taxon>Sordariomycetes</taxon>
        <taxon>Sordariomycetidae</taxon>
        <taxon>Magnaporthales</taxon>
        <taxon>Pyriculariaceae</taxon>
        <taxon>Pyricularia</taxon>
    </lineage>
</organism>
<dbReference type="RefSeq" id="XP_030980330.1">
    <property type="nucleotide sequence ID" value="XM_031130729.1"/>
</dbReference>
<reference evidence="1 2" key="1">
    <citation type="journal article" date="2019" name="Mol. Biol. Evol.">
        <title>Blast fungal genomes show frequent chromosomal changes, gene gains and losses, and effector gene turnover.</title>
        <authorList>
            <person name="Gomez Luciano L.B."/>
            <person name="Jason Tsai I."/>
            <person name="Chuma I."/>
            <person name="Tosa Y."/>
            <person name="Chen Y.H."/>
            <person name="Li J.Y."/>
            <person name="Li M.Y."/>
            <person name="Jade Lu M.Y."/>
            <person name="Nakayashiki H."/>
            <person name="Li W.H."/>
        </authorList>
    </citation>
    <scope>NUCLEOTIDE SEQUENCE [LARGE SCALE GENOMIC DNA]</scope>
    <source>
        <strain evidence="1 2">NI907</strain>
    </source>
</reference>
<keyword evidence="1" id="KW-1185">Reference proteome</keyword>
<dbReference type="KEGG" id="pgri:PgNI_10756"/>
<proteinExistence type="predicted"/>
<evidence type="ECO:0000313" key="1">
    <source>
        <dbReference type="Proteomes" id="UP000515153"/>
    </source>
</evidence>